<proteinExistence type="predicted"/>
<dbReference type="RefSeq" id="WP_309540222.1">
    <property type="nucleotide sequence ID" value="NZ_CP133659.1"/>
</dbReference>
<name>A0ABY9QYH6_9BACT</name>
<organism evidence="3 4">
    <name type="scientific">Nitratidesulfovibrio liaohensis</name>
    <dbReference type="NCBI Taxonomy" id="2604158"/>
    <lineage>
        <taxon>Bacteria</taxon>
        <taxon>Pseudomonadati</taxon>
        <taxon>Thermodesulfobacteriota</taxon>
        <taxon>Desulfovibrionia</taxon>
        <taxon>Desulfovibrionales</taxon>
        <taxon>Desulfovibrionaceae</taxon>
        <taxon>Nitratidesulfovibrio</taxon>
    </lineage>
</organism>
<keyword evidence="4" id="KW-1185">Reference proteome</keyword>
<dbReference type="PANTHER" id="PTHR22916">
    <property type="entry name" value="GLYCOSYLTRANSFERASE"/>
    <property type="match status" value="1"/>
</dbReference>
<evidence type="ECO:0000256" key="1">
    <source>
        <dbReference type="SAM" id="MobiDB-lite"/>
    </source>
</evidence>
<dbReference type="Gene3D" id="3.40.50.2000">
    <property type="entry name" value="Glycogen Phosphorylase B"/>
    <property type="match status" value="2"/>
</dbReference>
<dbReference type="EC" id="2.4.-.-" evidence="3"/>
<dbReference type="Pfam" id="PF13692">
    <property type="entry name" value="Glyco_trans_1_4"/>
    <property type="match status" value="1"/>
</dbReference>
<dbReference type="GO" id="GO:0016757">
    <property type="term" value="F:glycosyltransferase activity"/>
    <property type="evidence" value="ECO:0007669"/>
    <property type="project" value="UniProtKB-KW"/>
</dbReference>
<sequence>MSDHLEAFLPSENRDYLVSAIVSVYKAERFLAGCLDDLLAQTIADAIEIVIVDSCSPQNERAIIDTYRALHRNITYLRTPQRENVYAAWNRGAAAARGRYLTNANSDDRHHPACLGLLAAALEERPDHVLAYGTSFTTGTENETFAENDRSRPFLTPAPFAPATLLYFPFGPQPMWRRDLHDRIGPFDATYSAAGDWDFAIRASLAGRVAHVPEAMGLYLAHQGAITFRDDTMRKENERIRRFWRRAEVVEQLYAMAGAPLTTPEQQADVHHDMGLRALEFLAPWSDGAFGQDADFARRCFLHALRLAPGRDAPRLSLAVVDALRGDVHKAVTALGELRTGPCAALAERNLRVIARAASRPGHLLSLRHAPSPLGFPSQLSLAAAHVADIPSDSTSDSTGSTGSMRSTGTGWDGADRNGAPRVLLFGESFLPGQGATPPHSEESETTRHLEELGAALAQSGYAPHVVTGPRPERAEPAPRGIAITETGLWGTPGLPDLYRLDRLAESGATRAALLAGPPGAWLLPACRLLRKHDVRTVLLPSISAADLATVRQGGDLPYLRFALACADEVVRSSESGCDAEVLHLMGATSHFVPRAVLPAPAPGDFRRQHGLAPDIPLLVAVFESLPESGLPDLPNIPKRLDVLHGLAHGDGQWQLAIIGGPTGDGPGDDPDDEPGGGVPSRANADPRVRLLGPLPRPQVQSALRDADLLLLPGGEESALPYAALEAMATGTPWIAPPAAPP</sequence>
<protein>
    <submittedName>
        <fullName evidence="3">Glycosyltransferase</fullName>
        <ecNumber evidence="3">2.4.-.-</ecNumber>
    </submittedName>
</protein>
<dbReference type="InterPro" id="IPR001173">
    <property type="entry name" value="Glyco_trans_2-like"/>
</dbReference>
<dbReference type="PANTHER" id="PTHR22916:SF3">
    <property type="entry name" value="UDP-GLCNAC:BETAGAL BETA-1,3-N-ACETYLGLUCOSAMINYLTRANSFERASE-LIKE PROTEIN 1"/>
    <property type="match status" value="1"/>
</dbReference>
<dbReference type="SUPFAM" id="SSF53756">
    <property type="entry name" value="UDP-Glycosyltransferase/glycogen phosphorylase"/>
    <property type="match status" value="1"/>
</dbReference>
<feature type="region of interest" description="Disordered" evidence="1">
    <location>
        <begin position="390"/>
        <end position="418"/>
    </location>
</feature>
<feature type="compositionally biased region" description="Low complexity" evidence="1">
    <location>
        <begin position="392"/>
        <end position="410"/>
    </location>
</feature>
<feature type="region of interest" description="Disordered" evidence="1">
    <location>
        <begin position="656"/>
        <end position="697"/>
    </location>
</feature>
<gene>
    <name evidence="3" type="ORF">KPS_002095</name>
</gene>
<dbReference type="InterPro" id="IPR029044">
    <property type="entry name" value="Nucleotide-diphossugar_trans"/>
</dbReference>
<dbReference type="Gene3D" id="3.90.550.10">
    <property type="entry name" value="Spore Coat Polysaccharide Biosynthesis Protein SpsA, Chain A"/>
    <property type="match status" value="1"/>
</dbReference>
<dbReference type="EMBL" id="CP133659">
    <property type="protein sequence ID" value="WMW64111.1"/>
    <property type="molecule type" value="Genomic_DNA"/>
</dbReference>
<keyword evidence="3" id="KW-0328">Glycosyltransferase</keyword>
<dbReference type="SUPFAM" id="SSF53448">
    <property type="entry name" value="Nucleotide-diphospho-sugar transferases"/>
    <property type="match status" value="1"/>
</dbReference>
<reference evidence="3" key="1">
    <citation type="submission" date="2023-09" db="EMBL/GenBank/DDBJ databases">
        <authorList>
            <consortium name="CW5 consortium"/>
            <person name="Lu C.-W."/>
        </authorList>
    </citation>
    <scope>NUCLEOTIDE SEQUENCE</scope>
    <source>
        <strain evidence="3">KPS</strain>
    </source>
</reference>
<evidence type="ECO:0000259" key="2">
    <source>
        <dbReference type="Pfam" id="PF00535"/>
    </source>
</evidence>
<dbReference type="Pfam" id="PF00535">
    <property type="entry name" value="Glycos_transf_2"/>
    <property type="match status" value="1"/>
</dbReference>
<evidence type="ECO:0000313" key="4">
    <source>
        <dbReference type="Proteomes" id="UP001180616"/>
    </source>
</evidence>
<evidence type="ECO:0000313" key="3">
    <source>
        <dbReference type="EMBL" id="WMW64111.1"/>
    </source>
</evidence>
<dbReference type="Proteomes" id="UP001180616">
    <property type="component" value="Chromosome"/>
</dbReference>
<feature type="region of interest" description="Disordered" evidence="1">
    <location>
        <begin position="429"/>
        <end position="448"/>
    </location>
</feature>
<keyword evidence="3" id="KW-0808">Transferase</keyword>
<feature type="domain" description="Glycosyltransferase 2-like" evidence="2">
    <location>
        <begin position="19"/>
        <end position="184"/>
    </location>
</feature>
<accession>A0ABY9QYH6</accession>